<reference evidence="1" key="2">
    <citation type="submission" date="2004-02" db="EMBL/GenBank/DDBJ databases">
        <authorList>
            <consortium name="Genoscope"/>
            <consortium name="Whitehead Institute Centre for Genome Research"/>
        </authorList>
    </citation>
    <scope>NUCLEOTIDE SEQUENCE</scope>
</reference>
<gene>
    <name evidence="1" type="ORF">GSTENG00009825001</name>
</gene>
<name>Q4SZI6_TETNG</name>
<proteinExistence type="predicted"/>
<dbReference type="EMBL" id="CAAE01011611">
    <property type="protein sequence ID" value="CAF93946.1"/>
    <property type="molecule type" value="Genomic_DNA"/>
</dbReference>
<accession>Q4SZI6</accession>
<protein>
    <submittedName>
        <fullName evidence="1">(spotted green pufferfish) hypothetical protein</fullName>
    </submittedName>
</protein>
<dbReference type="KEGG" id="tng:GSTEN00009825G001"/>
<organism evidence="1">
    <name type="scientific">Tetraodon nigroviridis</name>
    <name type="common">Spotted green pufferfish</name>
    <name type="synonym">Chelonodon nigroviridis</name>
    <dbReference type="NCBI Taxonomy" id="99883"/>
    <lineage>
        <taxon>Eukaryota</taxon>
        <taxon>Metazoa</taxon>
        <taxon>Chordata</taxon>
        <taxon>Craniata</taxon>
        <taxon>Vertebrata</taxon>
        <taxon>Euteleostomi</taxon>
        <taxon>Actinopterygii</taxon>
        <taxon>Neopterygii</taxon>
        <taxon>Teleostei</taxon>
        <taxon>Neoteleostei</taxon>
        <taxon>Acanthomorphata</taxon>
        <taxon>Eupercaria</taxon>
        <taxon>Tetraodontiformes</taxon>
        <taxon>Tetradontoidea</taxon>
        <taxon>Tetraodontidae</taxon>
        <taxon>Tetraodon</taxon>
    </lineage>
</organism>
<dbReference type="AlphaFoldDB" id="Q4SZI6"/>
<sequence length="82" mass="9136">MVGSSSRSFCHFQGGKQILGREEEAYRSLYDRIGDLSLCCPVGCHGIKKECSGDGDQCTCALMQNRLHVFKNRFFSVPRGCN</sequence>
<comment type="caution">
    <text evidence="1">The sequence shown here is derived from an EMBL/GenBank/DDBJ whole genome shotgun (WGS) entry which is preliminary data.</text>
</comment>
<reference evidence="1" key="1">
    <citation type="journal article" date="2004" name="Nature">
        <title>Genome duplication in the teleost fish Tetraodon nigroviridis reveals the early vertebrate proto-karyotype.</title>
        <authorList>
            <person name="Jaillon O."/>
            <person name="Aury J.-M."/>
            <person name="Brunet F."/>
            <person name="Petit J.-L."/>
            <person name="Stange-Thomann N."/>
            <person name="Mauceli E."/>
            <person name="Bouneau L."/>
            <person name="Fischer C."/>
            <person name="Ozouf-Costaz C."/>
            <person name="Bernot A."/>
            <person name="Nicaud S."/>
            <person name="Jaffe D."/>
            <person name="Fisher S."/>
            <person name="Lutfalla G."/>
            <person name="Dossat C."/>
            <person name="Segurens B."/>
            <person name="Dasilva C."/>
            <person name="Salanoubat M."/>
            <person name="Levy M."/>
            <person name="Boudet N."/>
            <person name="Castellano S."/>
            <person name="Anthouard V."/>
            <person name="Jubin C."/>
            <person name="Castelli V."/>
            <person name="Katinka M."/>
            <person name="Vacherie B."/>
            <person name="Biemont C."/>
            <person name="Skalli Z."/>
            <person name="Cattolico L."/>
            <person name="Poulain J."/>
            <person name="De Berardinis V."/>
            <person name="Cruaud C."/>
            <person name="Duprat S."/>
            <person name="Brottier P."/>
            <person name="Coutanceau J.-P."/>
            <person name="Gouzy J."/>
            <person name="Parra G."/>
            <person name="Lardier G."/>
            <person name="Chapple C."/>
            <person name="McKernan K.J."/>
            <person name="McEwan P."/>
            <person name="Bosak S."/>
            <person name="Kellis M."/>
            <person name="Volff J.-N."/>
            <person name="Guigo R."/>
            <person name="Zody M.C."/>
            <person name="Mesirov J."/>
            <person name="Lindblad-Toh K."/>
            <person name="Birren B."/>
            <person name="Nusbaum C."/>
            <person name="Kahn D."/>
            <person name="Robinson-Rechavi M."/>
            <person name="Laudet V."/>
            <person name="Schachter V."/>
            <person name="Quetier F."/>
            <person name="Saurin W."/>
            <person name="Scarpelli C."/>
            <person name="Wincker P."/>
            <person name="Lander E.S."/>
            <person name="Weissenbach J."/>
            <person name="Roest Crollius H."/>
        </authorList>
    </citation>
    <scope>NUCLEOTIDE SEQUENCE [LARGE SCALE GENOMIC DNA]</scope>
</reference>
<evidence type="ECO:0000313" key="1">
    <source>
        <dbReference type="EMBL" id="CAF93946.1"/>
    </source>
</evidence>